<reference evidence="4" key="1">
    <citation type="submission" date="2022-11" db="UniProtKB">
        <authorList>
            <consortium name="WormBaseParasite"/>
        </authorList>
    </citation>
    <scope>IDENTIFICATION</scope>
</reference>
<protein>
    <submittedName>
        <fullName evidence="4">Neurotransmitter-gated ion-channel transmembrane domain-containing protein</fullName>
    </submittedName>
</protein>
<keyword evidence="3" id="KW-1185">Reference proteome</keyword>
<keyword evidence="1" id="KW-0812">Transmembrane</keyword>
<name>A0A914WSH6_9BILA</name>
<feature type="transmembrane region" description="Helical" evidence="1">
    <location>
        <begin position="88"/>
        <end position="105"/>
    </location>
</feature>
<proteinExistence type="predicted"/>
<dbReference type="Proteomes" id="UP000887566">
    <property type="component" value="Unplaced"/>
</dbReference>
<sequence length="139" mass="15977">MTSLGSKSSAKRPEKLDVPEAYIYAMKESPFVSRVEETNAERQRRVHIQIILRVLQQVRFIAEHFREVEAESQISDDWTFVAMVVDRLFLVIFAILNVATLWIILEAPSLYDTREPLNITAPIKPLGQGNLFGLNDKYL</sequence>
<organism evidence="3 4">
    <name type="scientific">Plectus sambesii</name>
    <dbReference type="NCBI Taxonomy" id="2011161"/>
    <lineage>
        <taxon>Eukaryota</taxon>
        <taxon>Metazoa</taxon>
        <taxon>Ecdysozoa</taxon>
        <taxon>Nematoda</taxon>
        <taxon>Chromadorea</taxon>
        <taxon>Plectida</taxon>
        <taxon>Plectina</taxon>
        <taxon>Plectoidea</taxon>
        <taxon>Plectidae</taxon>
        <taxon>Plectus</taxon>
    </lineage>
</organism>
<evidence type="ECO:0000256" key="1">
    <source>
        <dbReference type="SAM" id="Phobius"/>
    </source>
</evidence>
<dbReference type="Pfam" id="PF02932">
    <property type="entry name" value="Neur_chan_memb"/>
    <property type="match status" value="1"/>
</dbReference>
<dbReference type="GO" id="GO:0006811">
    <property type="term" value="P:monoatomic ion transport"/>
    <property type="evidence" value="ECO:0007669"/>
    <property type="project" value="InterPro"/>
</dbReference>
<evidence type="ECO:0000313" key="3">
    <source>
        <dbReference type="Proteomes" id="UP000887566"/>
    </source>
</evidence>
<dbReference type="Gene3D" id="1.20.58.390">
    <property type="entry name" value="Neurotransmitter-gated ion-channel transmembrane domain"/>
    <property type="match status" value="1"/>
</dbReference>
<dbReference type="GO" id="GO:0016020">
    <property type="term" value="C:membrane"/>
    <property type="evidence" value="ECO:0007669"/>
    <property type="project" value="InterPro"/>
</dbReference>
<dbReference type="WBParaSite" id="PSAMB.scaffold5089size12687.g25881.t1">
    <property type="protein sequence ID" value="PSAMB.scaffold5089size12687.g25881.t1"/>
    <property type="gene ID" value="PSAMB.scaffold5089size12687.g25881"/>
</dbReference>
<dbReference type="SUPFAM" id="SSF90112">
    <property type="entry name" value="Neurotransmitter-gated ion-channel transmembrane pore"/>
    <property type="match status" value="1"/>
</dbReference>
<dbReference type="AlphaFoldDB" id="A0A914WSH6"/>
<evidence type="ECO:0000313" key="4">
    <source>
        <dbReference type="WBParaSite" id="PSAMB.scaffold5089size12687.g25881.t1"/>
    </source>
</evidence>
<keyword evidence="1" id="KW-0472">Membrane</keyword>
<dbReference type="InterPro" id="IPR038050">
    <property type="entry name" value="Neuro_actylchol_rec"/>
</dbReference>
<keyword evidence="1" id="KW-1133">Transmembrane helix</keyword>
<dbReference type="InterPro" id="IPR036719">
    <property type="entry name" value="Neuro-gated_channel_TM_sf"/>
</dbReference>
<dbReference type="InterPro" id="IPR006029">
    <property type="entry name" value="Neurotrans-gated_channel_TM"/>
</dbReference>
<feature type="domain" description="Neurotransmitter-gated ion-channel transmembrane" evidence="2">
    <location>
        <begin position="37"/>
        <end position="99"/>
    </location>
</feature>
<accession>A0A914WSH6</accession>
<evidence type="ECO:0000259" key="2">
    <source>
        <dbReference type="Pfam" id="PF02932"/>
    </source>
</evidence>